<dbReference type="EMBL" id="JAMC01000009">
    <property type="protein sequence ID" value="KEJ88109.1"/>
    <property type="molecule type" value="Genomic_DNA"/>
</dbReference>
<protein>
    <submittedName>
        <fullName evidence="2">Uncharacterized protein</fullName>
    </submittedName>
</protein>
<gene>
    <name evidence="2" type="ORF">DSW25_17345</name>
</gene>
<name>A0A073IEF7_9RHOB</name>
<dbReference type="AlphaFoldDB" id="A0A073IEF7"/>
<dbReference type="OrthoDB" id="7874626at2"/>
<organism evidence="2 3">
    <name type="scientific">Sulfitobacter donghicola DSW-25 = KCTC 12864 = JCM 14565</name>
    <dbReference type="NCBI Taxonomy" id="1300350"/>
    <lineage>
        <taxon>Bacteria</taxon>
        <taxon>Pseudomonadati</taxon>
        <taxon>Pseudomonadota</taxon>
        <taxon>Alphaproteobacteria</taxon>
        <taxon>Rhodobacterales</taxon>
        <taxon>Roseobacteraceae</taxon>
        <taxon>Sulfitobacter</taxon>
    </lineage>
</organism>
<keyword evidence="1" id="KW-0732">Signal</keyword>
<accession>A0A073IEF7</accession>
<evidence type="ECO:0000256" key="1">
    <source>
        <dbReference type="SAM" id="SignalP"/>
    </source>
</evidence>
<evidence type="ECO:0000313" key="3">
    <source>
        <dbReference type="Proteomes" id="UP000027734"/>
    </source>
</evidence>
<sequence>MTKTTTQRIAIVTALALLAPMAATAEQKQRPPRPDLGKMAAQLNVSEAALKTCMPAPTKGERPARPDAQKIAGCLKGDNPQLTTADVDQALKANGPKGQRKS</sequence>
<dbReference type="Proteomes" id="UP000027734">
    <property type="component" value="Unassembled WGS sequence"/>
</dbReference>
<evidence type="ECO:0000313" key="2">
    <source>
        <dbReference type="EMBL" id="KEJ88109.1"/>
    </source>
</evidence>
<comment type="caution">
    <text evidence="2">The sequence shown here is derived from an EMBL/GenBank/DDBJ whole genome shotgun (WGS) entry which is preliminary data.</text>
</comment>
<reference evidence="2 3" key="1">
    <citation type="submission" date="2014-01" db="EMBL/GenBank/DDBJ databases">
        <title>Sulfitobacter donghicola JCM 14565 Genome Sequencing.</title>
        <authorList>
            <person name="Lai Q."/>
            <person name="Hong Z."/>
        </authorList>
    </citation>
    <scope>NUCLEOTIDE SEQUENCE [LARGE SCALE GENOMIC DNA]</scope>
    <source>
        <strain evidence="2 3">JCM 14565</strain>
    </source>
</reference>
<proteinExistence type="predicted"/>
<feature type="signal peptide" evidence="1">
    <location>
        <begin position="1"/>
        <end position="25"/>
    </location>
</feature>
<dbReference type="RefSeq" id="WP_025059825.1">
    <property type="nucleotide sequence ID" value="NZ_JAMC01000009.1"/>
</dbReference>
<feature type="chain" id="PRO_5001691471" evidence="1">
    <location>
        <begin position="26"/>
        <end position="102"/>
    </location>
</feature>
<keyword evidence="3" id="KW-1185">Reference proteome</keyword>